<keyword evidence="2" id="KW-1185">Reference proteome</keyword>
<evidence type="ECO:0000313" key="2">
    <source>
        <dbReference type="Proteomes" id="UP001055879"/>
    </source>
</evidence>
<evidence type="ECO:0000313" key="1">
    <source>
        <dbReference type="EMBL" id="KAI3730089.1"/>
    </source>
</evidence>
<reference evidence="1 2" key="2">
    <citation type="journal article" date="2022" name="Mol. Ecol. Resour.">
        <title>The genomes of chicory, endive, great burdock and yacon provide insights into Asteraceae paleo-polyploidization history and plant inulin production.</title>
        <authorList>
            <person name="Fan W."/>
            <person name="Wang S."/>
            <person name="Wang H."/>
            <person name="Wang A."/>
            <person name="Jiang F."/>
            <person name="Liu H."/>
            <person name="Zhao H."/>
            <person name="Xu D."/>
            <person name="Zhang Y."/>
        </authorList>
    </citation>
    <scope>NUCLEOTIDE SEQUENCE [LARGE SCALE GENOMIC DNA]</scope>
    <source>
        <strain evidence="2">cv. Niubang</strain>
    </source>
</reference>
<organism evidence="1 2">
    <name type="scientific">Arctium lappa</name>
    <name type="common">Greater burdock</name>
    <name type="synonym">Lappa major</name>
    <dbReference type="NCBI Taxonomy" id="4217"/>
    <lineage>
        <taxon>Eukaryota</taxon>
        <taxon>Viridiplantae</taxon>
        <taxon>Streptophyta</taxon>
        <taxon>Embryophyta</taxon>
        <taxon>Tracheophyta</taxon>
        <taxon>Spermatophyta</taxon>
        <taxon>Magnoliopsida</taxon>
        <taxon>eudicotyledons</taxon>
        <taxon>Gunneridae</taxon>
        <taxon>Pentapetalae</taxon>
        <taxon>asterids</taxon>
        <taxon>campanulids</taxon>
        <taxon>Asterales</taxon>
        <taxon>Asteraceae</taxon>
        <taxon>Carduoideae</taxon>
        <taxon>Cardueae</taxon>
        <taxon>Arctiinae</taxon>
        <taxon>Arctium</taxon>
    </lineage>
</organism>
<reference evidence="2" key="1">
    <citation type="journal article" date="2022" name="Mol. Ecol. Resour.">
        <title>The genomes of chicory, endive, great burdock and yacon provide insights into Asteraceae palaeo-polyploidization history and plant inulin production.</title>
        <authorList>
            <person name="Fan W."/>
            <person name="Wang S."/>
            <person name="Wang H."/>
            <person name="Wang A."/>
            <person name="Jiang F."/>
            <person name="Liu H."/>
            <person name="Zhao H."/>
            <person name="Xu D."/>
            <person name="Zhang Y."/>
        </authorList>
    </citation>
    <scope>NUCLEOTIDE SEQUENCE [LARGE SCALE GENOMIC DNA]</scope>
    <source>
        <strain evidence="2">cv. Niubang</strain>
    </source>
</reference>
<protein>
    <submittedName>
        <fullName evidence="1">Uncharacterized protein</fullName>
    </submittedName>
</protein>
<proteinExistence type="predicted"/>
<name>A0ACB9C781_ARCLA</name>
<gene>
    <name evidence="1" type="ORF">L6452_18765</name>
</gene>
<dbReference type="EMBL" id="CM042051">
    <property type="protein sequence ID" value="KAI3730089.1"/>
    <property type="molecule type" value="Genomic_DNA"/>
</dbReference>
<sequence length="196" mass="22432">MRKLSGEKRKQIDRGKFEQARTSKHLSKKGQTSYAAKGKGKACITMDENSDNDFENPKFLKTKSGRYEVGRDKAKKKGNPLKVKNKEDKTLPIGGLDLSEIEPDSDSEALAAAWRKQYKKEKMRPTDVMSKILETSETDIMFKLNFLVLCVNSMAECSGMGACNVNFLRKLKNTDMIPRINWARYIYEHSKLIIHY</sequence>
<dbReference type="Proteomes" id="UP001055879">
    <property type="component" value="Linkage Group LG05"/>
</dbReference>
<comment type="caution">
    <text evidence="1">The sequence shown here is derived from an EMBL/GenBank/DDBJ whole genome shotgun (WGS) entry which is preliminary data.</text>
</comment>
<accession>A0ACB9C781</accession>